<evidence type="ECO:0000256" key="3">
    <source>
        <dbReference type="ARBA" id="ARBA00022801"/>
    </source>
</evidence>
<sequence>MPNDGSRNPHAKKHPVYLQHGLVATCNNFLALQKDSLAFVLWDAGYDVWLGNYRGTYPSEEHVNLTTRDEKFWETSMDDVPLIDLPAIFHTILAHSKPDSKIIYIGHSLGTTFALMYASEFPNEAKSIIKMFVLLCPAYTLKNMISPYEVFAPFGNWVVPEIIHHLGYPVQTYRVVTKDGYILTLFHMPNDGSRNPHAKKHPVYLQHGLVATCNNFLALQKDSLAFVLWDAGYDVWLGNYRGTYPSEEHVNLTTRDEKFWETSMDDVALIDLPAIFHTILAHSKPDSKIIYIGHSLGTTFALMYASELPDEAKTIIKMFVLLCPAYTLKNMISPYKVFAPFGNWVVDTVRDLRLDRIVSEAQELARLTAPCMESPPLMRLCMQLYNLFYGPKADFGPEIVPVYFRQLPGGTSIQILNHAADLVLGNFRKYNYPPQVNRQKYGSSKAPFLDVSRIEVSTYIVYSTQDWATPEAVSIFSHLFKPLYVRM</sequence>
<dbReference type="Gene3D" id="3.40.50.1820">
    <property type="entry name" value="alpha/beta hydrolase"/>
    <property type="match status" value="2"/>
</dbReference>
<dbReference type="FunFam" id="3.40.50.1820:FF:000057">
    <property type="entry name" value="Lipase"/>
    <property type="match status" value="1"/>
</dbReference>
<accession>N6TQ99</accession>
<dbReference type="GO" id="GO:0016042">
    <property type="term" value="P:lipid catabolic process"/>
    <property type="evidence" value="ECO:0007669"/>
    <property type="project" value="UniProtKB-KW"/>
</dbReference>
<keyword evidence="3" id="KW-0378">Hydrolase</keyword>
<keyword evidence="2" id="KW-0732">Signal</keyword>
<dbReference type="InterPro" id="IPR029058">
    <property type="entry name" value="AB_hydrolase_fold"/>
</dbReference>
<evidence type="ECO:0000256" key="6">
    <source>
        <dbReference type="ARBA" id="ARBA00023180"/>
    </source>
</evidence>
<gene>
    <name evidence="7" type="ORF">YQE_03357</name>
</gene>
<evidence type="ECO:0000256" key="2">
    <source>
        <dbReference type="ARBA" id="ARBA00022729"/>
    </source>
</evidence>
<keyword evidence="5" id="KW-0443">Lipid metabolism</keyword>
<proteinExistence type="inferred from homology"/>
<protein>
    <submittedName>
        <fullName evidence="7">Uncharacterized protein</fullName>
    </submittedName>
</protein>
<dbReference type="EMBL" id="KB740569">
    <property type="protein sequence ID" value="ENN80213.1"/>
    <property type="molecule type" value="Genomic_DNA"/>
</dbReference>
<comment type="similarity">
    <text evidence="1">Belongs to the AB hydrolase superfamily. Lipase family.</text>
</comment>
<dbReference type="Pfam" id="PF04083">
    <property type="entry name" value="Abhydro_lipase"/>
    <property type="match status" value="1"/>
</dbReference>
<keyword evidence="6" id="KW-0325">Glycoprotein</keyword>
<dbReference type="InterPro" id="IPR006693">
    <property type="entry name" value="AB_hydrolase_lipase"/>
</dbReference>
<dbReference type="HOGENOM" id="CLU_560509_0_0_1"/>
<dbReference type="GO" id="GO:0016787">
    <property type="term" value="F:hydrolase activity"/>
    <property type="evidence" value="ECO:0007669"/>
    <property type="project" value="UniProtKB-KW"/>
</dbReference>
<feature type="non-terminal residue" evidence="7">
    <location>
        <position position="1"/>
    </location>
</feature>
<keyword evidence="4" id="KW-0442">Lipid degradation</keyword>
<dbReference type="OrthoDB" id="6130531at2759"/>
<dbReference type="Pfam" id="PF00561">
    <property type="entry name" value="Abhydrolase_1"/>
    <property type="match status" value="1"/>
</dbReference>
<dbReference type="InterPro" id="IPR000073">
    <property type="entry name" value="AB_hydrolase_1"/>
</dbReference>
<name>N6TQ99_DENPD</name>
<reference evidence="7" key="1">
    <citation type="journal article" date="2013" name="Genome Biol.">
        <title>Draft genome of the mountain pine beetle, Dendroctonus ponderosae Hopkins, a major forest pest.</title>
        <authorList>
            <person name="Keeling C.I."/>
            <person name="Yuen M.M."/>
            <person name="Liao N.Y."/>
            <person name="Docking T.R."/>
            <person name="Chan S.K."/>
            <person name="Taylor G.A."/>
            <person name="Palmquist D.L."/>
            <person name="Jackman S.D."/>
            <person name="Nguyen A."/>
            <person name="Li M."/>
            <person name="Henderson H."/>
            <person name="Janes J.K."/>
            <person name="Zhao Y."/>
            <person name="Pandoh P."/>
            <person name="Moore R."/>
            <person name="Sperling F.A."/>
            <person name="Huber D.P."/>
            <person name="Birol I."/>
            <person name="Jones S.J."/>
            <person name="Bohlmann J."/>
        </authorList>
    </citation>
    <scope>NUCLEOTIDE SEQUENCE</scope>
</reference>
<evidence type="ECO:0000256" key="5">
    <source>
        <dbReference type="ARBA" id="ARBA00023098"/>
    </source>
</evidence>
<dbReference type="AlphaFoldDB" id="N6TQ99"/>
<dbReference type="PANTHER" id="PTHR11005">
    <property type="entry name" value="LYSOSOMAL ACID LIPASE-RELATED"/>
    <property type="match status" value="1"/>
</dbReference>
<evidence type="ECO:0000256" key="1">
    <source>
        <dbReference type="ARBA" id="ARBA00010701"/>
    </source>
</evidence>
<evidence type="ECO:0000313" key="7">
    <source>
        <dbReference type="EMBL" id="ENN80213.1"/>
    </source>
</evidence>
<organism evidence="7">
    <name type="scientific">Dendroctonus ponderosae</name>
    <name type="common">Mountain pine beetle</name>
    <dbReference type="NCBI Taxonomy" id="77166"/>
    <lineage>
        <taxon>Eukaryota</taxon>
        <taxon>Metazoa</taxon>
        <taxon>Ecdysozoa</taxon>
        <taxon>Arthropoda</taxon>
        <taxon>Hexapoda</taxon>
        <taxon>Insecta</taxon>
        <taxon>Pterygota</taxon>
        <taxon>Neoptera</taxon>
        <taxon>Endopterygota</taxon>
        <taxon>Coleoptera</taxon>
        <taxon>Polyphaga</taxon>
        <taxon>Cucujiformia</taxon>
        <taxon>Curculionidae</taxon>
        <taxon>Scolytinae</taxon>
        <taxon>Dendroctonus</taxon>
    </lineage>
</organism>
<dbReference type="SUPFAM" id="SSF53474">
    <property type="entry name" value="alpha/beta-Hydrolases"/>
    <property type="match status" value="2"/>
</dbReference>
<evidence type="ECO:0000256" key="4">
    <source>
        <dbReference type="ARBA" id="ARBA00022963"/>
    </source>
</evidence>